<reference evidence="2" key="2">
    <citation type="submission" date="2022-10" db="EMBL/GenBank/DDBJ databases">
        <authorList>
            <consortium name="ENA_rothamsted_submissions"/>
            <consortium name="culmorum"/>
            <person name="King R."/>
        </authorList>
    </citation>
    <scope>NUCLEOTIDE SEQUENCE</scope>
</reference>
<proteinExistence type="predicted"/>
<evidence type="ECO:0000313" key="2">
    <source>
        <dbReference type="EMBL" id="CAH1725359.1"/>
    </source>
</evidence>
<organism evidence="2 3">
    <name type="scientific">Aphis gossypii</name>
    <name type="common">Cotton aphid</name>
    <dbReference type="NCBI Taxonomy" id="80765"/>
    <lineage>
        <taxon>Eukaryota</taxon>
        <taxon>Metazoa</taxon>
        <taxon>Ecdysozoa</taxon>
        <taxon>Arthropoda</taxon>
        <taxon>Hexapoda</taxon>
        <taxon>Insecta</taxon>
        <taxon>Pterygota</taxon>
        <taxon>Neoptera</taxon>
        <taxon>Paraneoptera</taxon>
        <taxon>Hemiptera</taxon>
        <taxon>Sternorrhyncha</taxon>
        <taxon>Aphidomorpha</taxon>
        <taxon>Aphidoidea</taxon>
        <taxon>Aphididae</taxon>
        <taxon>Aphidini</taxon>
        <taxon>Aphis</taxon>
        <taxon>Aphis</taxon>
    </lineage>
</organism>
<gene>
    <name evidence="2" type="ORF">APHIGO_LOCUS6461</name>
</gene>
<keyword evidence="3" id="KW-1185">Reference proteome</keyword>
<feature type="compositionally biased region" description="Basic residues" evidence="1">
    <location>
        <begin position="448"/>
        <end position="467"/>
    </location>
</feature>
<feature type="compositionally biased region" description="Polar residues" evidence="1">
    <location>
        <begin position="620"/>
        <end position="634"/>
    </location>
</feature>
<protein>
    <submittedName>
        <fullName evidence="2">Uncharacterized protein</fullName>
    </submittedName>
</protein>
<evidence type="ECO:0000256" key="1">
    <source>
        <dbReference type="SAM" id="MobiDB-lite"/>
    </source>
</evidence>
<feature type="compositionally biased region" description="Polar residues" evidence="1">
    <location>
        <begin position="686"/>
        <end position="696"/>
    </location>
</feature>
<dbReference type="AlphaFoldDB" id="A0A9P0J2L7"/>
<accession>A0A9P0J2L7</accession>
<dbReference type="Proteomes" id="UP001154329">
    <property type="component" value="Chromosome 2"/>
</dbReference>
<feature type="region of interest" description="Disordered" evidence="1">
    <location>
        <begin position="618"/>
        <end position="696"/>
    </location>
</feature>
<feature type="compositionally biased region" description="Polar residues" evidence="1">
    <location>
        <begin position="818"/>
        <end position="832"/>
    </location>
</feature>
<evidence type="ECO:0000313" key="3">
    <source>
        <dbReference type="Proteomes" id="UP001154329"/>
    </source>
</evidence>
<sequence>MFNSMFKSLFKKSSKKDQTRSSSVESQLVEITKNDVKDMLFSLNAIDVDVKEILDNSLSCSVSLDNIIDGIEEIPIAETHQEYFNDNASVDNFDDTKSEVSSIGENQAAVENSDKNNTANKINNLQCLFTWNIKSNNKRNIILSIQNKYGDYNLDISSSEFTFERYVGNIIIGYELFHKGESELGQMKILEIGKWLEELDNGTDEFYLSINVGLQHVMKATFIHMLFASNLTGECKWLLDDIIPLAKMDSKSKATVHAIRAAVFIEYGGNPHIFKRACNSAKRACDLDPNTSQWFYIYSLALTTQRQFLQSHKSNPTDNEKNAVQQAIMLSDGNNTVYNYHRMTLDRDTAIRYYHDNKNNSDKFWIEKNRQANRTIVEMIKAIISMEPKDPHLVVKCAKTIMTLPLMVRDFNLGKQYLTKAYEMAPDDITVLKAIEKTVQTYQDISKKQRPRANVTKHNRPPPKNRTPKLGNDLGFIVKKQKNGEDPIPLLIDLIPKYDGLDKSKIIAQLCSYSILFSNNLRFGVEEFIKLIEIPGISNNYIITQHFSSFGSKKFHLAELICNEIRLATNSSSTAPDDMLYYFKMLTKIMETCNLQMKDVDSSLKAKLIIDSSAISSLSNNTPHQSETGSSDNESIVEKVPVKNNTRRRKFKQSKNTGPKVFTKMPESNKVPNRKNDKSYVDHCSSRTYHNKNPGNTTSAINEMNFKMAKFLNISSANRPNYFDNSNILTTENLRNVQTQSQVEEYTHQLYQHISANNYTHPQQMNMPSTSTSTGYYGMHNMGNPTFSNFHSMPQYSQFQNQQPPSLLDIRPQINQQNATSHFNKNKTTTRQMKFASKKK</sequence>
<dbReference type="SUPFAM" id="SSF48439">
    <property type="entry name" value="Protein prenylyltransferase"/>
    <property type="match status" value="1"/>
</dbReference>
<feature type="compositionally biased region" description="Basic and acidic residues" evidence="1">
    <location>
        <begin position="674"/>
        <end position="685"/>
    </location>
</feature>
<dbReference type="EMBL" id="OU899035">
    <property type="protein sequence ID" value="CAH1725359.1"/>
    <property type="molecule type" value="Genomic_DNA"/>
</dbReference>
<feature type="region of interest" description="Disordered" evidence="1">
    <location>
        <begin position="443"/>
        <end position="470"/>
    </location>
</feature>
<feature type="region of interest" description="Disordered" evidence="1">
    <location>
        <begin position="818"/>
        <end position="840"/>
    </location>
</feature>
<reference evidence="2" key="1">
    <citation type="submission" date="2022-02" db="EMBL/GenBank/DDBJ databases">
        <authorList>
            <person name="King R."/>
        </authorList>
    </citation>
    <scope>NUCLEOTIDE SEQUENCE</scope>
</reference>
<name>A0A9P0J2L7_APHGO</name>